<reference evidence="1 2" key="1">
    <citation type="journal article" date="2014" name="Int. J. Syst. Evol. Microbiol.">
        <title>Complete genome sequence of Corynebacterium casei LMG S-19264T (=DSM 44701T), isolated from a smear-ripened cheese.</title>
        <authorList>
            <consortium name="US DOE Joint Genome Institute (JGI-PGF)"/>
            <person name="Walter F."/>
            <person name="Albersmeier A."/>
            <person name="Kalinowski J."/>
            <person name="Ruckert C."/>
        </authorList>
    </citation>
    <scope>NUCLEOTIDE SEQUENCE [LARGE SCALE GENOMIC DNA]</scope>
    <source>
        <strain evidence="1 2">CGMCC 1.7029</strain>
    </source>
</reference>
<proteinExistence type="predicted"/>
<organism evidence="1 2">
    <name type="scientific">Gemmobacter aquaticus</name>
    <dbReference type="NCBI Taxonomy" id="490185"/>
    <lineage>
        <taxon>Bacteria</taxon>
        <taxon>Pseudomonadati</taxon>
        <taxon>Pseudomonadota</taxon>
        <taxon>Alphaproteobacteria</taxon>
        <taxon>Rhodobacterales</taxon>
        <taxon>Paracoccaceae</taxon>
        <taxon>Gemmobacter</taxon>
    </lineage>
</organism>
<dbReference type="SUPFAM" id="SSF53254">
    <property type="entry name" value="Phosphoglycerate mutase-like"/>
    <property type="match status" value="1"/>
</dbReference>
<dbReference type="CDD" id="cd07067">
    <property type="entry name" value="HP_PGM_like"/>
    <property type="match status" value="1"/>
</dbReference>
<dbReference type="InterPro" id="IPR013078">
    <property type="entry name" value="His_Pase_superF_clade-1"/>
</dbReference>
<gene>
    <name evidence="1" type="ORF">GCM10010991_20820</name>
</gene>
<dbReference type="PANTHER" id="PTHR48100:SF1">
    <property type="entry name" value="HISTIDINE PHOSPHATASE FAMILY PROTEIN-RELATED"/>
    <property type="match status" value="1"/>
</dbReference>
<dbReference type="RefSeq" id="WP_146286800.1">
    <property type="nucleotide sequence ID" value="NZ_BMLP01000003.1"/>
</dbReference>
<dbReference type="InterPro" id="IPR029033">
    <property type="entry name" value="His_PPase_superfam"/>
</dbReference>
<dbReference type="PANTHER" id="PTHR48100">
    <property type="entry name" value="BROAD-SPECIFICITY PHOSPHATASE YOR283W-RELATED"/>
    <property type="match status" value="1"/>
</dbReference>
<sequence length="187" mass="20727">MTRRLWLVRHGPTHAKAMIGWTDRPADLSDTDCLARLSAALPDVPVISSDLSRAMATADALQGGRTRLPHDPRLRELHFGAWENRTHAEVDATEPALLRAFWEQAGDISPPGGESWNQMGRRVHAAMDDLPPQVIIVCHFGPILAMLQRAMGCDVQAVFAHRIEPLSLTEIAVEDAGWQVLRINHIL</sequence>
<dbReference type="Proteomes" id="UP000598196">
    <property type="component" value="Unassembled WGS sequence"/>
</dbReference>
<accession>A0A917YLJ4</accession>
<dbReference type="GO" id="GO:0005737">
    <property type="term" value="C:cytoplasm"/>
    <property type="evidence" value="ECO:0007669"/>
    <property type="project" value="TreeGrafter"/>
</dbReference>
<evidence type="ECO:0000313" key="2">
    <source>
        <dbReference type="Proteomes" id="UP000598196"/>
    </source>
</evidence>
<dbReference type="OrthoDB" id="8347407at2"/>
<keyword evidence="2" id="KW-1185">Reference proteome</keyword>
<dbReference type="Gene3D" id="3.40.50.1240">
    <property type="entry name" value="Phosphoglycerate mutase-like"/>
    <property type="match status" value="1"/>
</dbReference>
<dbReference type="Pfam" id="PF00300">
    <property type="entry name" value="His_Phos_1"/>
    <property type="match status" value="1"/>
</dbReference>
<dbReference type="GO" id="GO:0016791">
    <property type="term" value="F:phosphatase activity"/>
    <property type="evidence" value="ECO:0007669"/>
    <property type="project" value="TreeGrafter"/>
</dbReference>
<evidence type="ECO:0000313" key="1">
    <source>
        <dbReference type="EMBL" id="GGO32738.1"/>
    </source>
</evidence>
<dbReference type="InterPro" id="IPR050275">
    <property type="entry name" value="PGM_Phosphatase"/>
</dbReference>
<dbReference type="SMART" id="SM00855">
    <property type="entry name" value="PGAM"/>
    <property type="match status" value="1"/>
</dbReference>
<comment type="caution">
    <text evidence="1">The sequence shown here is derived from an EMBL/GenBank/DDBJ whole genome shotgun (WGS) entry which is preliminary data.</text>
</comment>
<protein>
    <submittedName>
        <fullName evidence="1">Phosphoglycerate mutase</fullName>
    </submittedName>
</protein>
<name>A0A917YLJ4_9RHOB</name>
<dbReference type="EMBL" id="BMLP01000003">
    <property type="protein sequence ID" value="GGO32738.1"/>
    <property type="molecule type" value="Genomic_DNA"/>
</dbReference>
<dbReference type="AlphaFoldDB" id="A0A917YLJ4"/>